<dbReference type="InterPro" id="IPR025348">
    <property type="entry name" value="DUF4252"/>
</dbReference>
<feature type="chain" id="PRO_5043055576" evidence="1">
    <location>
        <begin position="19"/>
        <end position="169"/>
    </location>
</feature>
<keyword evidence="1" id="KW-0732">Signal</keyword>
<dbReference type="EMBL" id="JAHESE010000027">
    <property type="protein sequence ID" value="MBT1710886.1"/>
    <property type="molecule type" value="Genomic_DNA"/>
</dbReference>
<dbReference type="RefSeq" id="WP_254086461.1">
    <property type="nucleotide sequence ID" value="NZ_JAHESE010000027.1"/>
</dbReference>
<sequence length="169" mass="19369">MRYIITLLLLVGAGWVNAQSPVTETLYKKHSDALTLFFYNNTLRMLNQTNDKDFDALIEDVEKMRFLMIKKASGFATSDYTKLVTDYKAEQFEEMMSSRYQGKNFDVFMKEKDGVTKGMLVLVNDAENLFVLDIVGRVAMDKITSLYKTVNENSEIGDKIKSFTNKDGH</sequence>
<dbReference type="Pfam" id="PF14060">
    <property type="entry name" value="DUF4252"/>
    <property type="match status" value="1"/>
</dbReference>
<dbReference type="AlphaFoldDB" id="A0AAP2E0N8"/>
<keyword evidence="3" id="KW-1185">Reference proteome</keyword>
<proteinExistence type="predicted"/>
<gene>
    <name evidence="2" type="ORF">KK062_21770</name>
</gene>
<evidence type="ECO:0000256" key="1">
    <source>
        <dbReference type="SAM" id="SignalP"/>
    </source>
</evidence>
<evidence type="ECO:0000313" key="3">
    <source>
        <dbReference type="Proteomes" id="UP001319080"/>
    </source>
</evidence>
<reference evidence="2 3" key="1">
    <citation type="submission" date="2021-05" db="EMBL/GenBank/DDBJ databases">
        <title>A Polyphasic approach of four new species of the genus Ohtaekwangia: Ohtaekwangia histidinii sp. nov., Ohtaekwangia cretensis sp. nov., Ohtaekwangia indiensis sp. nov., Ohtaekwangia reichenbachii sp. nov. from diverse environment.</title>
        <authorList>
            <person name="Octaviana S."/>
        </authorList>
    </citation>
    <scope>NUCLEOTIDE SEQUENCE [LARGE SCALE GENOMIC DNA]</scope>
    <source>
        <strain evidence="2 3">PWU5</strain>
    </source>
</reference>
<dbReference type="Proteomes" id="UP001319080">
    <property type="component" value="Unassembled WGS sequence"/>
</dbReference>
<evidence type="ECO:0000313" key="2">
    <source>
        <dbReference type="EMBL" id="MBT1710886.1"/>
    </source>
</evidence>
<protein>
    <submittedName>
        <fullName evidence="2">DUF4252 domain-containing protein</fullName>
    </submittedName>
</protein>
<feature type="signal peptide" evidence="1">
    <location>
        <begin position="1"/>
        <end position="18"/>
    </location>
</feature>
<accession>A0AAP2E0N8</accession>
<organism evidence="2 3">
    <name type="scientific">Dawidia cretensis</name>
    <dbReference type="NCBI Taxonomy" id="2782350"/>
    <lineage>
        <taxon>Bacteria</taxon>
        <taxon>Pseudomonadati</taxon>
        <taxon>Bacteroidota</taxon>
        <taxon>Cytophagia</taxon>
        <taxon>Cytophagales</taxon>
        <taxon>Chryseotaleaceae</taxon>
        <taxon>Dawidia</taxon>
    </lineage>
</organism>
<comment type="caution">
    <text evidence="2">The sequence shown here is derived from an EMBL/GenBank/DDBJ whole genome shotgun (WGS) entry which is preliminary data.</text>
</comment>
<name>A0AAP2E0N8_9BACT</name>